<protein>
    <submittedName>
        <fullName evidence="1">Uncharacterized protein</fullName>
    </submittedName>
</protein>
<dbReference type="Proteomes" id="UP000054567">
    <property type="component" value="Unassembled WGS sequence"/>
</dbReference>
<reference evidence="2" key="2">
    <citation type="journal article" date="2009" name="Genome Res.">
        <title>Comparative genomic analyses of the human fungal pathogens Coccidioides and their relatives.</title>
        <authorList>
            <person name="Sharpton T.J."/>
            <person name="Stajich J.E."/>
            <person name="Rounsley S.D."/>
            <person name="Gardner M.J."/>
            <person name="Wortman J.R."/>
            <person name="Jordar V.S."/>
            <person name="Maiti R."/>
            <person name="Kodira C.D."/>
            <person name="Neafsey D.E."/>
            <person name="Zeng Q."/>
            <person name="Hung C.-Y."/>
            <person name="McMahan C."/>
            <person name="Muszewska A."/>
            <person name="Grynberg M."/>
            <person name="Mandel M.A."/>
            <person name="Kellner E.M."/>
            <person name="Barker B.M."/>
            <person name="Galgiani J.N."/>
            <person name="Orbach M.J."/>
            <person name="Kirkland T.N."/>
            <person name="Cole G.T."/>
            <person name="Henn M.R."/>
            <person name="Birren B.W."/>
            <person name="Taylor J.W."/>
        </authorList>
    </citation>
    <scope>NUCLEOTIDE SEQUENCE [LARGE SCALE GENOMIC DNA]</scope>
    <source>
        <strain evidence="2">RMSCC 3488</strain>
    </source>
</reference>
<organism evidence="1 2">
    <name type="scientific">Coccidioides posadasii RMSCC 3488</name>
    <dbReference type="NCBI Taxonomy" id="454284"/>
    <lineage>
        <taxon>Eukaryota</taxon>
        <taxon>Fungi</taxon>
        <taxon>Dikarya</taxon>
        <taxon>Ascomycota</taxon>
        <taxon>Pezizomycotina</taxon>
        <taxon>Eurotiomycetes</taxon>
        <taxon>Eurotiomycetidae</taxon>
        <taxon>Onygenales</taxon>
        <taxon>Onygenaceae</taxon>
        <taxon>Coccidioides</taxon>
    </lineage>
</organism>
<dbReference type="VEuPathDB" id="FungiDB:CPAG_03578"/>
<sequence>MVVLLRASTGWVMEEHVVGLLHTAWLQLSWYHHLNVVHSSLPLSHGDELQKKIVDIWKLAQSHFSKAGAPRERLLTITAPAVMCSYRVAKGIRIQMSSFPGPGLSRGITVKCREVRFTCYRMGYLLGRKSEVCTIRTYFMEVTQMNAAGIY</sequence>
<accession>A0A0J6FAH9</accession>
<name>A0A0J6FAH9_COCPO</name>
<proteinExistence type="predicted"/>
<dbReference type="EMBL" id="DS268110">
    <property type="protein sequence ID" value="KMM67243.1"/>
    <property type="molecule type" value="Genomic_DNA"/>
</dbReference>
<reference evidence="1 2" key="1">
    <citation type="submission" date="2007-06" db="EMBL/GenBank/DDBJ databases">
        <title>The Genome Sequence of Coccidioides posadasii RMSCC_3488.</title>
        <authorList>
            <consortium name="Coccidioides Genome Resources Consortium"/>
            <consortium name="The Broad Institute Genome Sequencing Platform"/>
            <person name="Henn M.R."/>
            <person name="Sykes S."/>
            <person name="Young S."/>
            <person name="Jaffe D."/>
            <person name="Berlin A."/>
            <person name="Alvarez P."/>
            <person name="Butler J."/>
            <person name="Gnerre S."/>
            <person name="Grabherr M."/>
            <person name="Mauceli E."/>
            <person name="Brockman W."/>
            <person name="Kodira C."/>
            <person name="Alvarado L."/>
            <person name="Zeng Q."/>
            <person name="Crawford M."/>
            <person name="Antoine C."/>
            <person name="Devon K."/>
            <person name="Galgiani J."/>
            <person name="Orsborn K."/>
            <person name="Lewis M.L."/>
            <person name="Nusbaum C."/>
            <person name="Galagan J."/>
            <person name="Birren B."/>
        </authorList>
    </citation>
    <scope>NUCLEOTIDE SEQUENCE [LARGE SCALE GENOMIC DNA]</scope>
    <source>
        <strain evidence="1 2">RMSCC 3488</strain>
    </source>
</reference>
<evidence type="ECO:0000313" key="2">
    <source>
        <dbReference type="Proteomes" id="UP000054567"/>
    </source>
</evidence>
<dbReference type="AlphaFoldDB" id="A0A0J6FAH9"/>
<gene>
    <name evidence="1" type="ORF">CPAG_03578</name>
</gene>
<evidence type="ECO:0000313" key="1">
    <source>
        <dbReference type="EMBL" id="KMM67243.1"/>
    </source>
</evidence>
<reference evidence="2" key="3">
    <citation type="journal article" date="2010" name="Genome Res.">
        <title>Population genomic sequencing of Coccidioides fungi reveals recent hybridization and transposon control.</title>
        <authorList>
            <person name="Neafsey D.E."/>
            <person name="Barker B.M."/>
            <person name="Sharpton T.J."/>
            <person name="Stajich J.E."/>
            <person name="Park D.J."/>
            <person name="Whiston E."/>
            <person name="Hung C.-Y."/>
            <person name="McMahan C."/>
            <person name="White J."/>
            <person name="Sykes S."/>
            <person name="Heiman D."/>
            <person name="Young S."/>
            <person name="Zeng Q."/>
            <person name="Abouelleil A."/>
            <person name="Aftuck L."/>
            <person name="Bessette D."/>
            <person name="Brown A."/>
            <person name="FitzGerald M."/>
            <person name="Lui A."/>
            <person name="Macdonald J.P."/>
            <person name="Priest M."/>
            <person name="Orbach M.J."/>
            <person name="Galgiani J.N."/>
            <person name="Kirkland T.N."/>
            <person name="Cole G.T."/>
            <person name="Birren B.W."/>
            <person name="Henn M.R."/>
            <person name="Taylor J.W."/>
            <person name="Rounsley S.D."/>
        </authorList>
    </citation>
    <scope>NUCLEOTIDE SEQUENCE [LARGE SCALE GENOMIC DNA]</scope>
    <source>
        <strain evidence="2">RMSCC 3488</strain>
    </source>
</reference>